<keyword evidence="2" id="KW-1185">Reference proteome</keyword>
<protein>
    <recommendedName>
        <fullName evidence="3">Restriction endonuclease domain-containing protein</fullName>
    </recommendedName>
</protein>
<dbReference type="EMBL" id="MDYL01000023">
    <property type="protein sequence ID" value="OQD70504.1"/>
    <property type="molecule type" value="Genomic_DNA"/>
</dbReference>
<dbReference type="AlphaFoldDB" id="A0A1V6P0K5"/>
<gene>
    <name evidence="1" type="ORF">PENDEC_c023G06391</name>
</gene>
<comment type="caution">
    <text evidence="1">The sequence shown here is derived from an EMBL/GenBank/DDBJ whole genome shotgun (WGS) entry which is preliminary data.</text>
</comment>
<name>A0A1V6P0K5_PENDC</name>
<evidence type="ECO:0000313" key="2">
    <source>
        <dbReference type="Proteomes" id="UP000191522"/>
    </source>
</evidence>
<dbReference type="OrthoDB" id="76567at2759"/>
<accession>A0A1V6P0K5</accession>
<sequence length="274" mass="31167">MEDSLARELEYVLPSIHRYPYKGRDDFVEIWDYELSIPDRDDYFLMTNINKHTFEHDFVGTDDNFFLETCNEYCHLSQSLLIRMRSAEHEHARAEFTNLISLAAVQMGLPHALQFLGSGDYQLGPRKKQADDAYVPKVLASRPYPSVVLEVAWSESASKLRADAERWLTVSNGEVKAAITILVKKHSFDIIIQRWNIVDDALVIQQETRIMKQDSGVNSRASVVFMGAPFIIPFHMLFLRPAAPGTNEGDIVLADTDLIHLARDIWGDQSLVIG</sequence>
<reference evidence="2" key="1">
    <citation type="journal article" date="2017" name="Nat. Microbiol.">
        <title>Global analysis of biosynthetic gene clusters reveals vast potential of secondary metabolite production in Penicillium species.</title>
        <authorList>
            <person name="Nielsen J.C."/>
            <person name="Grijseels S."/>
            <person name="Prigent S."/>
            <person name="Ji B."/>
            <person name="Dainat J."/>
            <person name="Nielsen K.F."/>
            <person name="Frisvad J.C."/>
            <person name="Workman M."/>
            <person name="Nielsen J."/>
        </authorList>
    </citation>
    <scope>NUCLEOTIDE SEQUENCE [LARGE SCALE GENOMIC DNA]</scope>
    <source>
        <strain evidence="2">IBT 11843</strain>
    </source>
</reference>
<proteinExistence type="predicted"/>
<dbReference type="OMA" id="FECQNEV"/>
<evidence type="ECO:0008006" key="3">
    <source>
        <dbReference type="Google" id="ProtNLM"/>
    </source>
</evidence>
<dbReference type="Proteomes" id="UP000191522">
    <property type="component" value="Unassembled WGS sequence"/>
</dbReference>
<evidence type="ECO:0000313" key="1">
    <source>
        <dbReference type="EMBL" id="OQD70504.1"/>
    </source>
</evidence>
<organism evidence="1 2">
    <name type="scientific">Penicillium decumbens</name>
    <dbReference type="NCBI Taxonomy" id="69771"/>
    <lineage>
        <taxon>Eukaryota</taxon>
        <taxon>Fungi</taxon>
        <taxon>Dikarya</taxon>
        <taxon>Ascomycota</taxon>
        <taxon>Pezizomycotina</taxon>
        <taxon>Eurotiomycetes</taxon>
        <taxon>Eurotiomycetidae</taxon>
        <taxon>Eurotiales</taxon>
        <taxon>Aspergillaceae</taxon>
        <taxon>Penicillium</taxon>
    </lineage>
</organism>